<dbReference type="EMBL" id="BAAANL010000006">
    <property type="protein sequence ID" value="GAA1869884.1"/>
    <property type="molecule type" value="Genomic_DNA"/>
</dbReference>
<organism evidence="1 2">
    <name type="scientific">Myceligenerans crystallogenes</name>
    <dbReference type="NCBI Taxonomy" id="316335"/>
    <lineage>
        <taxon>Bacteria</taxon>
        <taxon>Bacillati</taxon>
        <taxon>Actinomycetota</taxon>
        <taxon>Actinomycetes</taxon>
        <taxon>Micrococcales</taxon>
        <taxon>Promicromonosporaceae</taxon>
        <taxon>Myceligenerans</taxon>
    </lineage>
</organism>
<comment type="caution">
    <text evidence="1">The sequence shown here is derived from an EMBL/GenBank/DDBJ whole genome shotgun (WGS) entry which is preliminary data.</text>
</comment>
<dbReference type="SUPFAM" id="SSF53271">
    <property type="entry name" value="PRTase-like"/>
    <property type="match status" value="1"/>
</dbReference>
<dbReference type="InterPro" id="IPR000836">
    <property type="entry name" value="PRTase_dom"/>
</dbReference>
<dbReference type="InterPro" id="IPR029057">
    <property type="entry name" value="PRTase-like"/>
</dbReference>
<dbReference type="CDD" id="cd06223">
    <property type="entry name" value="PRTases_typeI"/>
    <property type="match status" value="1"/>
</dbReference>
<evidence type="ECO:0000313" key="2">
    <source>
        <dbReference type="Proteomes" id="UP001501094"/>
    </source>
</evidence>
<sequence length="287" mass="32229">MYRTFVRPASSQGWSTADWVEWVRAEGLLLDVRPDIPGGVCDTCWGGTGVRSELPLLVEDSAGRKVVELRKVRWPRCYNCNEYGVLDGVLAISYSTHDRLESAIWYAKNDGPVNRWLNLPLGSLLHEFLRMHLLCMERVWGRIDFITPLPSHPETRDGWDHLKHLVDCVPRAVADRWTFTLLEKTEPVRARSHRADPIDGLFRIVPNSASLVGKRVLLVDDTFTSGSTLRSAGREIVAAGGKPPIALTIGRQVRSDNFGAHIVDDAMVRTPLFDLGRCGVHNRTTVR</sequence>
<name>A0ABN2NIW6_9MICO</name>
<evidence type="ECO:0000313" key="1">
    <source>
        <dbReference type="EMBL" id="GAA1869884.1"/>
    </source>
</evidence>
<dbReference type="Gene3D" id="3.40.50.2020">
    <property type="match status" value="1"/>
</dbReference>
<evidence type="ECO:0008006" key="3">
    <source>
        <dbReference type="Google" id="ProtNLM"/>
    </source>
</evidence>
<proteinExistence type="predicted"/>
<keyword evidence="2" id="KW-1185">Reference proteome</keyword>
<protein>
    <recommendedName>
        <fullName evidence="3">ComF family protein</fullName>
    </recommendedName>
</protein>
<gene>
    <name evidence="1" type="ORF">GCM10009751_30980</name>
</gene>
<reference evidence="1 2" key="1">
    <citation type="journal article" date="2019" name="Int. J. Syst. Evol. Microbiol.">
        <title>The Global Catalogue of Microorganisms (GCM) 10K type strain sequencing project: providing services to taxonomists for standard genome sequencing and annotation.</title>
        <authorList>
            <consortium name="The Broad Institute Genomics Platform"/>
            <consortium name="The Broad Institute Genome Sequencing Center for Infectious Disease"/>
            <person name="Wu L."/>
            <person name="Ma J."/>
        </authorList>
    </citation>
    <scope>NUCLEOTIDE SEQUENCE [LARGE SCALE GENOMIC DNA]</scope>
    <source>
        <strain evidence="1 2">JCM 14326</strain>
    </source>
</reference>
<dbReference type="Proteomes" id="UP001501094">
    <property type="component" value="Unassembled WGS sequence"/>
</dbReference>
<accession>A0ABN2NIW6</accession>